<dbReference type="GO" id="GO:0005762">
    <property type="term" value="C:mitochondrial large ribosomal subunit"/>
    <property type="evidence" value="ECO:0000318"/>
    <property type="project" value="GO_Central"/>
</dbReference>
<evidence type="ECO:0000256" key="4">
    <source>
        <dbReference type="ARBA" id="ARBA00035274"/>
    </source>
</evidence>
<accession>A0A1U8A6E1</accession>
<keyword evidence="2" id="KW-0689">Ribosomal protein</keyword>
<dbReference type="eggNOG" id="ENOG502S28R">
    <property type="taxonomic scope" value="Eukaryota"/>
</dbReference>
<dbReference type="PANTHER" id="PTHR14503">
    <property type="entry name" value="MITOCHONDRIAL RIBOSOMAL PROTEIN 34 FAMILY MEMBER"/>
    <property type="match status" value="1"/>
</dbReference>
<keyword evidence="3" id="KW-0687">Ribonucleoprotein</keyword>
<dbReference type="KEGG" id="nnu:104600683"/>
<proteinExistence type="inferred from homology"/>
<dbReference type="RefSeq" id="XP_010262067.1">
    <property type="nucleotide sequence ID" value="XM_010263765.2"/>
</dbReference>
<evidence type="ECO:0000256" key="3">
    <source>
        <dbReference type="ARBA" id="ARBA00023274"/>
    </source>
</evidence>
<dbReference type="InterPro" id="IPR020939">
    <property type="entry name" value="Ribosomal_bL34_CS"/>
</dbReference>
<dbReference type="Gene3D" id="1.10.287.3980">
    <property type="match status" value="1"/>
</dbReference>
<dbReference type="PROSITE" id="PS00784">
    <property type="entry name" value="RIBOSOMAL_L34"/>
    <property type="match status" value="1"/>
</dbReference>
<protein>
    <recommendedName>
        <fullName evidence="4">Large ribosomal subunit protein bL34m</fullName>
    </recommendedName>
</protein>
<dbReference type="STRING" id="4432.A0A1U8A6E1"/>
<dbReference type="Pfam" id="PF00468">
    <property type="entry name" value="Ribosomal_L34"/>
    <property type="match status" value="1"/>
</dbReference>
<dbReference type="NCBIfam" id="TIGR01030">
    <property type="entry name" value="rpmH_bact"/>
    <property type="match status" value="1"/>
</dbReference>
<dbReference type="GO" id="GO:0003735">
    <property type="term" value="F:structural constituent of ribosome"/>
    <property type="evidence" value="ECO:0007669"/>
    <property type="project" value="InterPro"/>
</dbReference>
<dbReference type="PANTHER" id="PTHR14503:SF12">
    <property type="entry name" value="RIBOSOMAL PROTEIN L34"/>
    <property type="match status" value="1"/>
</dbReference>
<dbReference type="HAMAP" id="MF_00391">
    <property type="entry name" value="Ribosomal_bL34"/>
    <property type="match status" value="1"/>
</dbReference>
<gene>
    <name evidence="6" type="primary">LOC104600683</name>
</gene>
<evidence type="ECO:0000313" key="5">
    <source>
        <dbReference type="Proteomes" id="UP000189703"/>
    </source>
</evidence>
<dbReference type="FunFam" id="1.10.287.3980:FF:000001">
    <property type="entry name" value="Mitochondrial ribosomal protein L34"/>
    <property type="match status" value="1"/>
</dbReference>
<evidence type="ECO:0000313" key="6">
    <source>
        <dbReference type="RefSeq" id="XP_010262067.1"/>
    </source>
</evidence>
<dbReference type="AlphaFoldDB" id="A0A1U8A6E1"/>
<dbReference type="GO" id="GO:0006412">
    <property type="term" value="P:translation"/>
    <property type="evidence" value="ECO:0007669"/>
    <property type="project" value="InterPro"/>
</dbReference>
<name>A0A1U8A6E1_NELNU</name>
<sequence>MWSKTLARTGTSLVGRLFSQVLHGKPSSTQSLFLQSSRIPPQLCPSSSNFDTSFHLLECSGGASEKVASEAFLYPCGLPSLRFFLPDGEGSSSATMLLLPKRTYQPSHIKRKRTHGFFARKETKGGRKVIARRIAKGRARITP</sequence>
<dbReference type="InParanoid" id="A0A1U8A6E1"/>
<dbReference type="InterPro" id="IPR000271">
    <property type="entry name" value="Ribosomal_bL34"/>
</dbReference>
<evidence type="ECO:0000256" key="1">
    <source>
        <dbReference type="ARBA" id="ARBA00010111"/>
    </source>
</evidence>
<dbReference type="Proteomes" id="UP000189703">
    <property type="component" value="Unplaced"/>
</dbReference>
<dbReference type="GeneID" id="104600683"/>
<dbReference type="FunCoup" id="A0A1U8A6E1">
    <property type="interactions" value="1361"/>
</dbReference>
<reference evidence="6" key="1">
    <citation type="submission" date="2025-08" db="UniProtKB">
        <authorList>
            <consortium name="RefSeq"/>
        </authorList>
    </citation>
    <scope>IDENTIFICATION</scope>
</reference>
<organism evidence="5 6">
    <name type="scientific">Nelumbo nucifera</name>
    <name type="common">Sacred lotus</name>
    <dbReference type="NCBI Taxonomy" id="4432"/>
    <lineage>
        <taxon>Eukaryota</taxon>
        <taxon>Viridiplantae</taxon>
        <taxon>Streptophyta</taxon>
        <taxon>Embryophyta</taxon>
        <taxon>Tracheophyta</taxon>
        <taxon>Spermatophyta</taxon>
        <taxon>Magnoliopsida</taxon>
        <taxon>Proteales</taxon>
        <taxon>Nelumbonaceae</taxon>
        <taxon>Nelumbo</taxon>
    </lineage>
</organism>
<keyword evidence="5" id="KW-1185">Reference proteome</keyword>
<dbReference type="OrthoDB" id="431691at2759"/>
<dbReference type="OMA" id="CHAHLLF"/>
<evidence type="ECO:0000256" key="2">
    <source>
        <dbReference type="ARBA" id="ARBA00022980"/>
    </source>
</evidence>
<comment type="similarity">
    <text evidence="1">Belongs to the bacterial ribosomal protein bL34 family.</text>
</comment>